<dbReference type="InterPro" id="IPR035899">
    <property type="entry name" value="DBL_dom_sf"/>
</dbReference>
<dbReference type="GO" id="GO:0031106">
    <property type="term" value="P:septin ring organization"/>
    <property type="evidence" value="ECO:0007669"/>
    <property type="project" value="TreeGrafter"/>
</dbReference>
<feature type="compositionally biased region" description="Low complexity" evidence="1">
    <location>
        <begin position="773"/>
        <end position="783"/>
    </location>
</feature>
<feature type="domain" description="PB1" evidence="3">
    <location>
        <begin position="914"/>
        <end position="1010"/>
    </location>
</feature>
<dbReference type="GO" id="GO:0043332">
    <property type="term" value="C:mating projection tip"/>
    <property type="evidence" value="ECO:0007669"/>
    <property type="project" value="TreeGrafter"/>
</dbReference>
<dbReference type="GO" id="GO:0030010">
    <property type="term" value="P:establishment of cell polarity"/>
    <property type="evidence" value="ECO:0007669"/>
    <property type="project" value="TreeGrafter"/>
</dbReference>
<dbReference type="InterPro" id="IPR011993">
    <property type="entry name" value="PH-like_dom_sf"/>
</dbReference>
<dbReference type="InterPro" id="IPR001849">
    <property type="entry name" value="PH_domain"/>
</dbReference>
<evidence type="ECO:0000259" key="2">
    <source>
        <dbReference type="PROSITE" id="PS50010"/>
    </source>
</evidence>
<dbReference type="SMART" id="SM00325">
    <property type="entry name" value="RhoGEF"/>
    <property type="match status" value="1"/>
</dbReference>
<dbReference type="PROSITE" id="PS50010">
    <property type="entry name" value="DH_2"/>
    <property type="match status" value="1"/>
</dbReference>
<dbReference type="SUPFAM" id="SSF54277">
    <property type="entry name" value="CAD &amp; PB1 domains"/>
    <property type="match status" value="1"/>
</dbReference>
<dbReference type="Gene3D" id="3.10.20.90">
    <property type="entry name" value="Phosphatidylinositol 3-kinase Catalytic Subunit, Chain A, domain 1"/>
    <property type="match status" value="1"/>
</dbReference>
<feature type="compositionally biased region" description="Polar residues" evidence="1">
    <location>
        <begin position="31"/>
        <end position="47"/>
    </location>
</feature>
<dbReference type="SUPFAM" id="SSF50729">
    <property type="entry name" value="PH domain-like"/>
    <property type="match status" value="1"/>
</dbReference>
<feature type="region of interest" description="Disordered" evidence="1">
    <location>
        <begin position="603"/>
        <end position="835"/>
    </location>
</feature>
<gene>
    <name evidence="4" type="ORF">jhhlp_000396</name>
</gene>
<dbReference type="InterPro" id="IPR033511">
    <property type="entry name" value="Cdc24/Scd1_PH_dom"/>
</dbReference>
<dbReference type="PANTHER" id="PTHR47339">
    <property type="entry name" value="CELL DIVISION CONTROL PROTEIN 24"/>
    <property type="match status" value="1"/>
</dbReference>
<dbReference type="GO" id="GO:0000935">
    <property type="term" value="C:division septum"/>
    <property type="evidence" value="ECO:0007669"/>
    <property type="project" value="TreeGrafter"/>
</dbReference>
<dbReference type="SUPFAM" id="SSF48065">
    <property type="entry name" value="DBL homology domain (DH-domain)"/>
    <property type="match status" value="1"/>
</dbReference>
<evidence type="ECO:0008006" key="6">
    <source>
        <dbReference type="Google" id="ProtNLM"/>
    </source>
</evidence>
<dbReference type="CDD" id="cd05992">
    <property type="entry name" value="PB1"/>
    <property type="match status" value="1"/>
</dbReference>
<feature type="compositionally biased region" description="Polar residues" evidence="1">
    <location>
        <begin position="704"/>
        <end position="715"/>
    </location>
</feature>
<dbReference type="InterPro" id="IPR000270">
    <property type="entry name" value="PB1_dom"/>
</dbReference>
<dbReference type="Pfam" id="PF15411">
    <property type="entry name" value="PH_10"/>
    <property type="match status" value="1"/>
</dbReference>
<dbReference type="CDD" id="cd13246">
    <property type="entry name" value="PH_Scd1"/>
    <property type="match status" value="1"/>
</dbReference>
<dbReference type="AlphaFoldDB" id="A0A2N3NKS7"/>
<dbReference type="Pfam" id="PF00564">
    <property type="entry name" value="PB1"/>
    <property type="match status" value="1"/>
</dbReference>
<dbReference type="EMBL" id="NLAX01000002">
    <property type="protein sequence ID" value="PKS13055.1"/>
    <property type="molecule type" value="Genomic_DNA"/>
</dbReference>
<feature type="compositionally biased region" description="Polar residues" evidence="1">
    <location>
        <begin position="784"/>
        <end position="797"/>
    </location>
</feature>
<sequence>MDVMAHAPLIRNNTTPIFKRDRDKEGIPAGSMNSAPRTSQLSGSTAFNSSTQSLNSLSSAQTAVATPMSGAGGPVIATANIINQKADASRSLYQICLSLRQRLNQVPGLEPYLEELDPNEPVDSLWNLFRAGMPFLIIFNALQPAEPIGIDEANANAPESKKSKIAVFKFVQACLKDLNIPSADCFVISDVLGNDTSGFVKVTQVVNYVLDVAEQRGLLLQAQPYPDENVMDEAAGSQMSYRDHIIKELVDTERKYVQDLENLHDLKKALEQKGVVPGDVVHQIFLNINAILDFQRRFLIRVETTNSMPAGNQLWGSPFVTFEDAFDIYTPFIANQRKAAQTANMVFDKIQAAEHPVAVDFNTLDGFLLKPMQRLVKYPLLLKDLCKKSEDETTKQDLTLGIEAAERVLTKANEAVNRDLLDEAMEDLKTRVDDWRSHRIEQFGNLLLHGVYTVVTGRTDQEKDYEIYLFQYILLCCKEASASKSKDKKDRTRSTGPKVRNKNAKLQLKGRIFMTNVTEVVTLARQGSYSIQIWWKGDPGVENFTIKFSNEETMKKWAAGLEAQRKANSAPKSTSSPDLAPPQFPWLRAQANNISAMENPYKEQDMDDDEDYGAPGSIPFGVTQSTGGTMLPRNASNTSLRQRSATSDSSQSLAGIARAPPPPRYPLPTPPAPLSLQTQLSGRGAPSPGERLGESYFSPVADSPVSSRTSTTSGMMATPGYPFPKTTTPQPPWEDTTNRYTAPAMPRAPSRDGSSPNAYGRGNRGPSLPGMPPSAAQQQRSRSYSTPDINGQPNMRRNTAGAGPSSGVPAVPGIPAHLHHDSTIPRSQNGSPRMDLPVRANTQSPGVQRERMHQASGSIGGTMTQFPAQPVYPRQTTPGPAPGQPPMAMDGRTVSPPPNMANNAFNGELPLPTQLKVKVNCEGGTYFTLVVAFNITYQTLIDRIDAKLARFTSSSIGRGLLKLRYRDEDGDYVSIESDDDIQIAFLEWREGMRNMYPGGVGEIELFCVGDTPA</sequence>
<feature type="compositionally biased region" description="Polar residues" evidence="1">
    <location>
        <begin position="566"/>
        <end position="577"/>
    </location>
</feature>
<organism evidence="4 5">
    <name type="scientific">Lomentospora prolificans</name>
    <dbReference type="NCBI Taxonomy" id="41688"/>
    <lineage>
        <taxon>Eukaryota</taxon>
        <taxon>Fungi</taxon>
        <taxon>Dikarya</taxon>
        <taxon>Ascomycota</taxon>
        <taxon>Pezizomycotina</taxon>
        <taxon>Sordariomycetes</taxon>
        <taxon>Hypocreomycetidae</taxon>
        <taxon>Microascales</taxon>
        <taxon>Microascaceae</taxon>
        <taxon>Lomentospora</taxon>
    </lineage>
</organism>
<dbReference type="PROSITE" id="PS51745">
    <property type="entry name" value="PB1"/>
    <property type="match status" value="1"/>
</dbReference>
<dbReference type="GO" id="GO:0035556">
    <property type="term" value="P:intracellular signal transduction"/>
    <property type="evidence" value="ECO:0007669"/>
    <property type="project" value="InterPro"/>
</dbReference>
<protein>
    <recommendedName>
        <fullName evidence="6">DH domain-containing protein</fullName>
    </recommendedName>
</protein>
<dbReference type="Gene3D" id="1.20.900.10">
    <property type="entry name" value="Dbl homology (DH) domain"/>
    <property type="match status" value="1"/>
</dbReference>
<feature type="region of interest" description="Disordered" evidence="1">
    <location>
        <begin position="563"/>
        <end position="584"/>
    </location>
</feature>
<accession>A0A2N3NKS7</accession>
<evidence type="ECO:0000313" key="4">
    <source>
        <dbReference type="EMBL" id="PKS13055.1"/>
    </source>
</evidence>
<dbReference type="SMART" id="SM00233">
    <property type="entry name" value="PH"/>
    <property type="match status" value="1"/>
</dbReference>
<dbReference type="VEuPathDB" id="FungiDB:jhhlp_000396"/>
<dbReference type="PROSITE" id="PS00741">
    <property type="entry name" value="DH_1"/>
    <property type="match status" value="1"/>
</dbReference>
<keyword evidence="5" id="KW-1185">Reference proteome</keyword>
<dbReference type="InterPro" id="IPR001331">
    <property type="entry name" value="GDS_CDC24_CS"/>
</dbReference>
<dbReference type="PANTHER" id="PTHR47339:SF1">
    <property type="entry name" value="CELL DIVISION CONTROL PROTEIN 24"/>
    <property type="match status" value="1"/>
</dbReference>
<dbReference type="InterPro" id="IPR000219">
    <property type="entry name" value="DH_dom"/>
</dbReference>
<dbReference type="GO" id="GO:0005634">
    <property type="term" value="C:nucleus"/>
    <property type="evidence" value="ECO:0007669"/>
    <property type="project" value="TreeGrafter"/>
</dbReference>
<comment type="caution">
    <text evidence="4">The sequence shown here is derived from an EMBL/GenBank/DDBJ whole genome shotgun (WGS) entry which is preliminary data.</text>
</comment>
<feature type="compositionally biased region" description="Pro residues" evidence="1">
    <location>
        <begin position="659"/>
        <end position="673"/>
    </location>
</feature>
<dbReference type="Proteomes" id="UP000233524">
    <property type="component" value="Unassembled WGS sequence"/>
</dbReference>
<dbReference type="GO" id="GO:0005085">
    <property type="term" value="F:guanyl-nucleotide exchange factor activity"/>
    <property type="evidence" value="ECO:0007669"/>
    <property type="project" value="InterPro"/>
</dbReference>
<dbReference type="Pfam" id="PF00621">
    <property type="entry name" value="RhoGEF"/>
    <property type="match status" value="1"/>
</dbReference>
<evidence type="ECO:0000259" key="3">
    <source>
        <dbReference type="PROSITE" id="PS51745"/>
    </source>
</evidence>
<evidence type="ECO:0000256" key="1">
    <source>
        <dbReference type="SAM" id="MobiDB-lite"/>
    </source>
</evidence>
<dbReference type="InParanoid" id="A0A2N3NKS7"/>
<proteinExistence type="predicted"/>
<feature type="domain" description="DH" evidence="2">
    <location>
        <begin position="241"/>
        <end position="415"/>
    </location>
</feature>
<evidence type="ECO:0000313" key="5">
    <source>
        <dbReference type="Proteomes" id="UP000233524"/>
    </source>
</evidence>
<dbReference type="InterPro" id="IPR053026">
    <property type="entry name" value="CDC42_GEF"/>
</dbReference>
<reference evidence="4 5" key="1">
    <citation type="journal article" date="2017" name="G3 (Bethesda)">
        <title>First Draft Genome Sequence of the Pathogenic Fungus Lomentospora prolificans (Formerly Scedosporium prolificans).</title>
        <authorList>
            <person name="Luo R."/>
            <person name="Zimin A."/>
            <person name="Workman R."/>
            <person name="Fan Y."/>
            <person name="Pertea G."/>
            <person name="Grossman N."/>
            <person name="Wear M.P."/>
            <person name="Jia B."/>
            <person name="Miller H."/>
            <person name="Casadevall A."/>
            <person name="Timp W."/>
            <person name="Zhang S.X."/>
            <person name="Salzberg S.L."/>
        </authorList>
    </citation>
    <scope>NUCLEOTIDE SEQUENCE [LARGE SCALE GENOMIC DNA]</scope>
    <source>
        <strain evidence="4 5">JHH-5317</strain>
    </source>
</reference>
<dbReference type="InterPro" id="IPR010481">
    <property type="entry name" value="Cdc24/Scd1_N"/>
</dbReference>
<dbReference type="FunCoup" id="A0A2N3NKS7">
    <property type="interactions" value="91"/>
</dbReference>
<feature type="region of interest" description="Disordered" evidence="1">
    <location>
        <begin position="14"/>
        <end position="48"/>
    </location>
</feature>
<name>A0A2N3NKS7_9PEZI</name>
<dbReference type="OrthoDB" id="1594986at2759"/>
<dbReference type="CDD" id="cd00160">
    <property type="entry name" value="RhoGEF"/>
    <property type="match status" value="1"/>
</dbReference>
<dbReference type="FunFam" id="3.10.20.90:FF:000176">
    <property type="entry name" value="Rho guanyl nucleotide exchange factor"/>
    <property type="match status" value="1"/>
</dbReference>
<dbReference type="InterPro" id="IPR053793">
    <property type="entry name" value="PB1-like"/>
</dbReference>
<dbReference type="STRING" id="41688.A0A2N3NKS7"/>
<dbReference type="Pfam" id="PF06395">
    <property type="entry name" value="CDC24"/>
    <property type="match status" value="1"/>
</dbReference>
<dbReference type="Gene3D" id="2.30.29.30">
    <property type="entry name" value="Pleckstrin-homology domain (PH domain)/Phosphotyrosine-binding domain (PTB)"/>
    <property type="match status" value="1"/>
</dbReference>
<feature type="compositionally biased region" description="Polar residues" evidence="1">
    <location>
        <begin position="622"/>
        <end position="653"/>
    </location>
</feature>
<dbReference type="GO" id="GO:0005737">
    <property type="term" value="C:cytoplasm"/>
    <property type="evidence" value="ECO:0007669"/>
    <property type="project" value="TreeGrafter"/>
</dbReference>